<dbReference type="SUPFAM" id="SSF46689">
    <property type="entry name" value="Homeodomain-like"/>
    <property type="match status" value="2"/>
</dbReference>
<dbReference type="AlphaFoldDB" id="A0A2V4NCQ9"/>
<dbReference type="RefSeq" id="WP_110795663.1">
    <property type="nucleotide sequence ID" value="NZ_KZ826483.1"/>
</dbReference>
<dbReference type="InterPro" id="IPR001647">
    <property type="entry name" value="HTH_TetR"/>
</dbReference>
<accession>A0A2V4NCQ9</accession>
<keyword evidence="7" id="KW-1185">Reference proteome</keyword>
<dbReference type="OrthoDB" id="9811084at2"/>
<evidence type="ECO:0000256" key="4">
    <source>
        <dbReference type="PROSITE-ProRule" id="PRU00335"/>
    </source>
</evidence>
<dbReference type="Pfam" id="PF00440">
    <property type="entry name" value="TetR_N"/>
    <property type="match status" value="2"/>
</dbReference>
<dbReference type="GO" id="GO:0003700">
    <property type="term" value="F:DNA-binding transcription factor activity"/>
    <property type="evidence" value="ECO:0007669"/>
    <property type="project" value="TreeGrafter"/>
</dbReference>
<dbReference type="InterPro" id="IPR009057">
    <property type="entry name" value="Homeodomain-like_sf"/>
</dbReference>
<name>A0A2V4NCQ9_9RHOB</name>
<gene>
    <name evidence="6" type="ORF">DI396_07995</name>
</gene>
<organism evidence="6 7">
    <name type="scientific">Litorivita pollutaquae</name>
    <dbReference type="NCBI Taxonomy" id="2200892"/>
    <lineage>
        <taxon>Bacteria</taxon>
        <taxon>Pseudomonadati</taxon>
        <taxon>Pseudomonadota</taxon>
        <taxon>Alphaproteobacteria</taxon>
        <taxon>Rhodobacterales</taxon>
        <taxon>Paracoccaceae</taxon>
        <taxon>Litorivita</taxon>
    </lineage>
</organism>
<dbReference type="PANTHER" id="PTHR30055:SF234">
    <property type="entry name" value="HTH-TYPE TRANSCRIPTIONAL REGULATOR BETI"/>
    <property type="match status" value="1"/>
</dbReference>
<evidence type="ECO:0000313" key="7">
    <source>
        <dbReference type="Proteomes" id="UP000248012"/>
    </source>
</evidence>
<dbReference type="InterPro" id="IPR050109">
    <property type="entry name" value="HTH-type_TetR-like_transc_reg"/>
</dbReference>
<proteinExistence type="predicted"/>
<dbReference type="GO" id="GO:0000976">
    <property type="term" value="F:transcription cis-regulatory region binding"/>
    <property type="evidence" value="ECO:0007669"/>
    <property type="project" value="TreeGrafter"/>
</dbReference>
<dbReference type="PROSITE" id="PS50977">
    <property type="entry name" value="HTH_TETR_2"/>
    <property type="match status" value="2"/>
</dbReference>
<reference evidence="6 7" key="1">
    <citation type="submission" date="2018-05" db="EMBL/GenBank/DDBJ databases">
        <title>Oceanovita maritima gen. nov., sp. nov., a marine bacterium in the family Rhodobacteraceae isolated from surface seawater of Lundu port Xiamen, China.</title>
        <authorList>
            <person name="Hetharua B.H."/>
            <person name="Min D."/>
            <person name="Liao H."/>
            <person name="Tian Y."/>
        </authorList>
    </citation>
    <scope>NUCLEOTIDE SEQUENCE [LARGE SCALE GENOMIC DNA]</scope>
    <source>
        <strain evidence="6 7">FSX-11</strain>
    </source>
</reference>
<sequence length="420" mass="46298">MDSVTRNIPPASLAPSDRFQEKRTRILEAAAAEINARGLKGLTLVGVADAVGLNTTSVTYYFKRKEILAAETLQHAILRYGTIIRAAADAPTVDTRLHKLLALFFDLFTRIRLNQAQPLTNLSDLRALKEPMRSTLIQDCITIVTDLATALRPDDGSTSRALDIARAQVLLEAIRWAVAWLPQYSAADFPRVQARMYDLLAHGFAPKGAIWAPTIYDIDGGDAQAGEISRETFLRAATHLINERGYRGSSVERIAAELNVSKGSFYHHLKGKDDLVLACFDRSYARVSRAQRIALDSDDSAWTRITSSTASLLEVQFNAEFPLLRTTALQALPADLRGGVLRRSNRMAQRFAGMMVDGMAEGTIRHIDPMIASQCLISSLNAAIDFLPWAKARRTREDAIHLYGSVLTFGILGKPPLLQP</sequence>
<feature type="DNA-binding region" description="H-T-H motif" evidence="4">
    <location>
        <begin position="43"/>
        <end position="62"/>
    </location>
</feature>
<evidence type="ECO:0000259" key="5">
    <source>
        <dbReference type="PROSITE" id="PS50977"/>
    </source>
</evidence>
<evidence type="ECO:0000256" key="3">
    <source>
        <dbReference type="ARBA" id="ARBA00023163"/>
    </source>
</evidence>
<dbReference type="Gene3D" id="1.10.10.60">
    <property type="entry name" value="Homeodomain-like"/>
    <property type="match status" value="1"/>
</dbReference>
<feature type="DNA-binding region" description="H-T-H motif" evidence="4">
    <location>
        <begin position="250"/>
        <end position="269"/>
    </location>
</feature>
<dbReference type="Proteomes" id="UP000248012">
    <property type="component" value="Unassembled WGS sequence"/>
</dbReference>
<feature type="domain" description="HTH tetR-type" evidence="5">
    <location>
        <begin position="20"/>
        <end position="80"/>
    </location>
</feature>
<protein>
    <submittedName>
        <fullName evidence="6">TetR/AcrR family transcriptional regulator</fullName>
    </submittedName>
</protein>
<keyword evidence="1" id="KW-0805">Transcription regulation</keyword>
<dbReference type="EMBL" id="QFVT01000004">
    <property type="protein sequence ID" value="PYC48013.1"/>
    <property type="molecule type" value="Genomic_DNA"/>
</dbReference>
<evidence type="ECO:0000256" key="1">
    <source>
        <dbReference type="ARBA" id="ARBA00023015"/>
    </source>
</evidence>
<dbReference type="SUPFAM" id="SSF48498">
    <property type="entry name" value="Tetracyclin repressor-like, C-terminal domain"/>
    <property type="match status" value="1"/>
</dbReference>
<evidence type="ECO:0000256" key="2">
    <source>
        <dbReference type="ARBA" id="ARBA00023125"/>
    </source>
</evidence>
<keyword evidence="3" id="KW-0804">Transcription</keyword>
<dbReference type="PRINTS" id="PR00455">
    <property type="entry name" value="HTHTETR"/>
</dbReference>
<comment type="caution">
    <text evidence="6">The sequence shown here is derived from an EMBL/GenBank/DDBJ whole genome shotgun (WGS) entry which is preliminary data.</text>
</comment>
<dbReference type="InterPro" id="IPR036271">
    <property type="entry name" value="Tet_transcr_reg_TetR-rel_C_sf"/>
</dbReference>
<feature type="domain" description="HTH tetR-type" evidence="5">
    <location>
        <begin position="227"/>
        <end position="287"/>
    </location>
</feature>
<keyword evidence="2 4" id="KW-0238">DNA-binding</keyword>
<evidence type="ECO:0000313" key="6">
    <source>
        <dbReference type="EMBL" id="PYC48013.1"/>
    </source>
</evidence>
<dbReference type="Gene3D" id="1.10.357.10">
    <property type="entry name" value="Tetracycline Repressor, domain 2"/>
    <property type="match status" value="2"/>
</dbReference>
<dbReference type="PANTHER" id="PTHR30055">
    <property type="entry name" value="HTH-TYPE TRANSCRIPTIONAL REGULATOR RUTR"/>
    <property type="match status" value="1"/>
</dbReference>